<dbReference type="GO" id="GO:0003700">
    <property type="term" value="F:DNA-binding transcription factor activity"/>
    <property type="evidence" value="ECO:0007669"/>
    <property type="project" value="InterPro"/>
</dbReference>
<proteinExistence type="inferred from homology"/>
<evidence type="ECO:0000256" key="2">
    <source>
        <dbReference type="ARBA" id="ARBA00023015"/>
    </source>
</evidence>
<name>A0A6F8XB57_9GAMM</name>
<evidence type="ECO:0000256" key="4">
    <source>
        <dbReference type="ARBA" id="ARBA00023163"/>
    </source>
</evidence>
<gene>
    <name evidence="6" type="primary">bauR</name>
    <name evidence="6" type="ORF">HMEPL2_19720</name>
</gene>
<accession>A0A6F8XB57</accession>
<dbReference type="SUPFAM" id="SSF46785">
    <property type="entry name" value="Winged helix' DNA-binding domain"/>
    <property type="match status" value="1"/>
</dbReference>
<dbReference type="PANTHER" id="PTHR30126">
    <property type="entry name" value="HTH-TYPE TRANSCRIPTIONAL REGULATOR"/>
    <property type="match status" value="1"/>
</dbReference>
<dbReference type="PROSITE" id="PS50931">
    <property type="entry name" value="HTH_LYSR"/>
    <property type="match status" value="1"/>
</dbReference>
<evidence type="ECO:0000256" key="1">
    <source>
        <dbReference type="ARBA" id="ARBA00009437"/>
    </source>
</evidence>
<protein>
    <submittedName>
        <fullName evidence="6">HTH-type transcriptional activator BauR</fullName>
    </submittedName>
</protein>
<dbReference type="InterPro" id="IPR036390">
    <property type="entry name" value="WH_DNA-bd_sf"/>
</dbReference>
<dbReference type="Pfam" id="PF00126">
    <property type="entry name" value="HTH_1"/>
    <property type="match status" value="1"/>
</dbReference>
<feature type="domain" description="HTH lysR-type" evidence="5">
    <location>
        <begin position="10"/>
        <end position="67"/>
    </location>
</feature>
<dbReference type="Gene3D" id="3.40.190.10">
    <property type="entry name" value="Periplasmic binding protein-like II"/>
    <property type="match status" value="2"/>
</dbReference>
<dbReference type="AlphaFoldDB" id="A0A6F8XB57"/>
<sequence length="341" mass="37523">MASLGQMSDYEIRLIRIFKTVVECGGFTAAETTLGISRSAISQHMNDLEGRLGFSLCQRGRGGFSLTEEGKEIYQAGLTLLTALETFKSDVNALHHTIKGELNIGITDNLVTLPAMDVTHALAALTAPHHEVTVHIHMEPSDAVIRGVMDGHLHVGVVPAVNLPTSLETRLLYDEPSYLYCSAEHPLFSVPDEALSLAQIASHPAIRPRYPLPDAARQAHEALNLQASASDREGAAFLILTGRFMGFLPEHVAEQWVAAGKMRALHTATQHYRIPFVLITRHDRRPNRVVDAFLGFISGGAKPDKARLIAELCHTATIIDSRSGLLCHLAGHHWRRPRLWR</sequence>
<keyword evidence="7" id="KW-1185">Reference proteome</keyword>
<reference evidence="6 7" key="1">
    <citation type="submission" date="2020-03" db="EMBL/GenBank/DDBJ databases">
        <title>Complete Genome Sequence of Halomonas meridiana strain Eplume2, isolated from hydrothermal-plume in the north east Pacific Ocean.</title>
        <authorList>
            <person name="Kurihara Y."/>
            <person name="Kawai S."/>
            <person name="Sakai A."/>
            <person name="Galipon J."/>
            <person name="Arakawa K."/>
        </authorList>
    </citation>
    <scope>NUCLEOTIDE SEQUENCE [LARGE SCALE GENOMIC DNA]</scope>
    <source>
        <strain evidence="6 7">Eplume2</strain>
    </source>
</reference>
<comment type="similarity">
    <text evidence="1">Belongs to the LysR transcriptional regulatory family.</text>
</comment>
<dbReference type="Proteomes" id="UP000501053">
    <property type="component" value="Chromosome"/>
</dbReference>
<dbReference type="FunFam" id="1.10.10.10:FF:000511">
    <property type="entry name" value="LysR family transcriptional regulator"/>
    <property type="match status" value="1"/>
</dbReference>
<dbReference type="InterPro" id="IPR000847">
    <property type="entry name" value="LysR_HTH_N"/>
</dbReference>
<dbReference type="Pfam" id="PF03466">
    <property type="entry name" value="LysR_substrate"/>
    <property type="match status" value="1"/>
</dbReference>
<dbReference type="Gene3D" id="1.10.10.10">
    <property type="entry name" value="Winged helix-like DNA-binding domain superfamily/Winged helix DNA-binding domain"/>
    <property type="match status" value="1"/>
</dbReference>
<dbReference type="GO" id="GO:0000976">
    <property type="term" value="F:transcription cis-regulatory region binding"/>
    <property type="evidence" value="ECO:0007669"/>
    <property type="project" value="TreeGrafter"/>
</dbReference>
<evidence type="ECO:0000313" key="7">
    <source>
        <dbReference type="Proteomes" id="UP000501053"/>
    </source>
</evidence>
<keyword evidence="4" id="KW-0804">Transcription</keyword>
<dbReference type="SUPFAM" id="SSF53850">
    <property type="entry name" value="Periplasmic binding protein-like II"/>
    <property type="match status" value="1"/>
</dbReference>
<keyword evidence="2" id="KW-0805">Transcription regulation</keyword>
<evidence type="ECO:0000313" key="6">
    <source>
        <dbReference type="EMBL" id="BCB71621.1"/>
    </source>
</evidence>
<dbReference type="InterPro" id="IPR036388">
    <property type="entry name" value="WH-like_DNA-bd_sf"/>
</dbReference>
<dbReference type="PANTHER" id="PTHR30126:SF98">
    <property type="entry name" value="HTH-TYPE TRANSCRIPTIONAL ACTIVATOR BAUR"/>
    <property type="match status" value="1"/>
</dbReference>
<dbReference type="CDD" id="cd05466">
    <property type="entry name" value="PBP2_LTTR_substrate"/>
    <property type="match status" value="1"/>
</dbReference>
<organism evidence="6 7">
    <name type="scientific">Vreelandella aquamarina</name>
    <dbReference type="NCBI Taxonomy" id="77097"/>
    <lineage>
        <taxon>Bacteria</taxon>
        <taxon>Pseudomonadati</taxon>
        <taxon>Pseudomonadota</taxon>
        <taxon>Gammaproteobacteria</taxon>
        <taxon>Oceanospirillales</taxon>
        <taxon>Halomonadaceae</taxon>
        <taxon>Vreelandella</taxon>
    </lineage>
</organism>
<evidence type="ECO:0000256" key="3">
    <source>
        <dbReference type="ARBA" id="ARBA00023125"/>
    </source>
</evidence>
<keyword evidence="3" id="KW-0238">DNA-binding</keyword>
<dbReference type="EMBL" id="AP022869">
    <property type="protein sequence ID" value="BCB71621.1"/>
    <property type="molecule type" value="Genomic_DNA"/>
</dbReference>
<evidence type="ECO:0000259" key="5">
    <source>
        <dbReference type="PROSITE" id="PS50931"/>
    </source>
</evidence>
<dbReference type="InterPro" id="IPR005119">
    <property type="entry name" value="LysR_subst-bd"/>
</dbReference>